<dbReference type="InterPro" id="IPR013196">
    <property type="entry name" value="HTH_11"/>
</dbReference>
<name>A0ABS2HAH9_9BACL</name>
<proteinExistence type="predicted"/>
<dbReference type="SMART" id="SM00420">
    <property type="entry name" value="HTH_DEOR"/>
    <property type="match status" value="1"/>
</dbReference>
<dbReference type="SUPFAM" id="SSF46785">
    <property type="entry name" value="Winged helix' DNA-binding domain"/>
    <property type="match status" value="1"/>
</dbReference>
<evidence type="ECO:0000259" key="3">
    <source>
        <dbReference type="PROSITE" id="PS51000"/>
    </source>
</evidence>
<dbReference type="InterPro" id="IPR028349">
    <property type="entry name" value="PafC-like"/>
</dbReference>
<dbReference type="InterPro" id="IPR057727">
    <property type="entry name" value="WCX_dom"/>
</dbReference>
<dbReference type="Gene3D" id="1.10.10.10">
    <property type="entry name" value="Winged helix-like DNA-binding domain superfamily/Winged helix DNA-binding domain"/>
    <property type="match status" value="1"/>
</dbReference>
<dbReference type="InterPro" id="IPR036390">
    <property type="entry name" value="WH_DNA-bd_sf"/>
</dbReference>
<dbReference type="PANTHER" id="PTHR34580:SF1">
    <property type="entry name" value="PROTEIN PAFC"/>
    <property type="match status" value="1"/>
</dbReference>
<dbReference type="EMBL" id="JADCNN020000012">
    <property type="protein sequence ID" value="MBM6996804.1"/>
    <property type="molecule type" value="Genomic_DNA"/>
</dbReference>
<keyword evidence="5" id="KW-1185">Reference proteome</keyword>
<sequence>MRADRLINLLLLLQNRGKMSSRQLAERLEVSERTIARDIEALSAAGIPVYAERGSRGGWVLAESYRTNLTGMRPEEIISLLLTNHNELLKDLGIQGDFQAAYQKLLAAAPAPIRQDAELIRERIHIDGAGWHASKEAFPWLSAVQEAVWTQRKLQIRYRKEEDVVQRIVLPLGLIAKRNVWYLAAEQDPDGELRTFRISRLEEARILEETFIRPDGFDLAAYWEQSTTRFKSELPRYLARVRTTESGLNRLRRERFIKVNHTEGPDDQGWLQTEVDFQTLDWACGVVLAGGPDIEVLDPPELRERVRAEAQAIVALYERYADG</sequence>
<dbReference type="RefSeq" id="WP_193417780.1">
    <property type="nucleotide sequence ID" value="NZ_JADCNN020000012.1"/>
</dbReference>
<dbReference type="Pfam" id="PF08279">
    <property type="entry name" value="HTH_11"/>
    <property type="match status" value="1"/>
</dbReference>
<organism evidence="4 5">
    <name type="scientific">Paenibacillus rhizolycopersici</name>
    <dbReference type="NCBI Taxonomy" id="2780073"/>
    <lineage>
        <taxon>Bacteria</taxon>
        <taxon>Bacillati</taxon>
        <taxon>Bacillota</taxon>
        <taxon>Bacilli</taxon>
        <taxon>Bacillales</taxon>
        <taxon>Paenibacillaceae</taxon>
        <taxon>Paenibacillus</taxon>
    </lineage>
</organism>
<dbReference type="PIRSF" id="PIRSF016838">
    <property type="entry name" value="PafC"/>
    <property type="match status" value="1"/>
</dbReference>
<keyword evidence="2" id="KW-0804">Transcription</keyword>
<dbReference type="InterPro" id="IPR051534">
    <property type="entry name" value="CBASS_pafABC_assoc_protein"/>
</dbReference>
<comment type="caution">
    <text evidence="4">The sequence shown here is derived from an EMBL/GenBank/DDBJ whole genome shotgun (WGS) entry which is preliminary data.</text>
</comment>
<protein>
    <submittedName>
        <fullName evidence="4">YafY family transcriptional regulator</fullName>
    </submittedName>
</protein>
<dbReference type="PROSITE" id="PS51000">
    <property type="entry name" value="HTH_DEOR_2"/>
    <property type="match status" value="1"/>
</dbReference>
<evidence type="ECO:0000313" key="5">
    <source>
        <dbReference type="Proteomes" id="UP001516620"/>
    </source>
</evidence>
<gene>
    <name evidence="4" type="ORF">IM700_014200</name>
</gene>
<evidence type="ECO:0000313" key="4">
    <source>
        <dbReference type="EMBL" id="MBM6996804.1"/>
    </source>
</evidence>
<accession>A0ABS2HAH9</accession>
<dbReference type="Pfam" id="PF13280">
    <property type="entry name" value="WYL"/>
    <property type="match status" value="1"/>
</dbReference>
<keyword evidence="1" id="KW-0805">Transcription regulation</keyword>
<dbReference type="PROSITE" id="PS52050">
    <property type="entry name" value="WYL"/>
    <property type="match status" value="1"/>
</dbReference>
<dbReference type="Proteomes" id="UP001516620">
    <property type="component" value="Unassembled WGS sequence"/>
</dbReference>
<dbReference type="InterPro" id="IPR026881">
    <property type="entry name" value="WYL_dom"/>
</dbReference>
<dbReference type="InterPro" id="IPR001034">
    <property type="entry name" value="DeoR_HTH"/>
</dbReference>
<dbReference type="InterPro" id="IPR036388">
    <property type="entry name" value="WH-like_DNA-bd_sf"/>
</dbReference>
<evidence type="ECO:0000256" key="2">
    <source>
        <dbReference type="ARBA" id="ARBA00023163"/>
    </source>
</evidence>
<reference evidence="4 5" key="1">
    <citation type="submission" date="2021-01" db="EMBL/GenBank/DDBJ databases">
        <title>Paenibacillus sp.nov. isolated from the rhizosphere soil of tomato plant.</title>
        <authorList>
            <person name="Thin K.K."/>
            <person name="Zhang X."/>
            <person name="He S."/>
        </authorList>
    </citation>
    <scope>NUCLEOTIDE SEQUENCE [LARGE SCALE GENOMIC DNA]</scope>
    <source>
        <strain evidence="4 5">DXFW5</strain>
    </source>
</reference>
<dbReference type="PANTHER" id="PTHR34580">
    <property type="match status" value="1"/>
</dbReference>
<evidence type="ECO:0000256" key="1">
    <source>
        <dbReference type="ARBA" id="ARBA00023015"/>
    </source>
</evidence>
<feature type="domain" description="HTH deoR-type" evidence="3">
    <location>
        <begin position="2"/>
        <end position="57"/>
    </location>
</feature>
<dbReference type="Pfam" id="PF25583">
    <property type="entry name" value="WCX"/>
    <property type="match status" value="1"/>
</dbReference>